<reference evidence="2 3" key="1">
    <citation type="journal article" date="2018" name="IMA Fungus">
        <title>IMA Genome-F 9: Draft genome sequence of Annulohypoxylon stygium, Aspergillus mulundensis, Berkeleyomyces basicola (syn. Thielaviopsis basicola), Ceratocystis smalleyi, two Cercospora beticola strains, Coleophoma cylindrospora, Fusarium fracticaudum, Phialophora cf. hyalina, and Morchella septimelata.</title>
        <authorList>
            <person name="Wingfield B.D."/>
            <person name="Bills G.F."/>
            <person name="Dong Y."/>
            <person name="Huang W."/>
            <person name="Nel W.J."/>
            <person name="Swalarsk-Parry B.S."/>
            <person name="Vaghefi N."/>
            <person name="Wilken P.M."/>
            <person name="An Z."/>
            <person name="de Beer Z.W."/>
            <person name="De Vos L."/>
            <person name="Chen L."/>
            <person name="Duong T.A."/>
            <person name="Gao Y."/>
            <person name="Hammerbacher A."/>
            <person name="Kikkert J.R."/>
            <person name="Li Y."/>
            <person name="Li H."/>
            <person name="Li K."/>
            <person name="Li Q."/>
            <person name="Liu X."/>
            <person name="Ma X."/>
            <person name="Naidoo K."/>
            <person name="Pethybridge S.J."/>
            <person name="Sun J."/>
            <person name="Steenkamp E.T."/>
            <person name="van der Nest M.A."/>
            <person name="van Wyk S."/>
            <person name="Wingfield M.J."/>
            <person name="Xiong C."/>
            <person name="Yue Q."/>
            <person name="Zhang X."/>
        </authorList>
    </citation>
    <scope>NUCLEOTIDE SEQUENCE [LARGE SCALE GENOMIC DNA]</scope>
    <source>
        <strain evidence="2 3">BP6252</strain>
    </source>
</reference>
<dbReference type="Gene3D" id="3.40.50.720">
    <property type="entry name" value="NAD(P)-binding Rossmann-like Domain"/>
    <property type="match status" value="1"/>
</dbReference>
<evidence type="ECO:0000313" key="3">
    <source>
        <dbReference type="Proteomes" id="UP000256645"/>
    </source>
</evidence>
<dbReference type="Proteomes" id="UP000256645">
    <property type="component" value="Unassembled WGS sequence"/>
</dbReference>
<dbReference type="PANTHER" id="PTHR47129">
    <property type="entry name" value="QUINONE OXIDOREDUCTASE 2"/>
    <property type="match status" value="1"/>
</dbReference>
<dbReference type="EMBL" id="PDLM01000011">
    <property type="protein sequence ID" value="RDW66222.1"/>
    <property type="molecule type" value="Genomic_DNA"/>
</dbReference>
<dbReference type="AlphaFoldDB" id="A0A3D8QWQ5"/>
<dbReference type="Pfam" id="PF05368">
    <property type="entry name" value="NmrA"/>
    <property type="match status" value="1"/>
</dbReference>
<dbReference type="OrthoDB" id="419598at2759"/>
<dbReference type="PANTHER" id="PTHR47129:SF1">
    <property type="entry name" value="NMRA-LIKE DOMAIN-CONTAINING PROTEIN"/>
    <property type="match status" value="1"/>
</dbReference>
<dbReference type="InterPro" id="IPR036291">
    <property type="entry name" value="NAD(P)-bd_dom_sf"/>
</dbReference>
<dbReference type="STRING" id="1849047.A0A3D8QWQ5"/>
<name>A0A3D8QWQ5_9HELO</name>
<comment type="caution">
    <text evidence="2">The sequence shown here is derived from an EMBL/GenBank/DDBJ whole genome shotgun (WGS) entry which is preliminary data.</text>
</comment>
<dbReference type="SUPFAM" id="SSF51735">
    <property type="entry name" value="NAD(P)-binding Rossmann-fold domains"/>
    <property type="match status" value="1"/>
</dbReference>
<dbReference type="Gene3D" id="3.90.25.10">
    <property type="entry name" value="UDP-galactose 4-epimerase, domain 1"/>
    <property type="match status" value="1"/>
</dbReference>
<organism evidence="2 3">
    <name type="scientific">Coleophoma cylindrospora</name>
    <dbReference type="NCBI Taxonomy" id="1849047"/>
    <lineage>
        <taxon>Eukaryota</taxon>
        <taxon>Fungi</taxon>
        <taxon>Dikarya</taxon>
        <taxon>Ascomycota</taxon>
        <taxon>Pezizomycotina</taxon>
        <taxon>Leotiomycetes</taxon>
        <taxon>Helotiales</taxon>
        <taxon>Dermateaceae</taxon>
        <taxon>Coleophoma</taxon>
    </lineage>
</organism>
<dbReference type="InterPro" id="IPR008030">
    <property type="entry name" value="NmrA-like"/>
</dbReference>
<evidence type="ECO:0000313" key="2">
    <source>
        <dbReference type="EMBL" id="RDW66222.1"/>
    </source>
</evidence>
<protein>
    <recommendedName>
        <fullName evidence="1">NmrA-like domain-containing protein</fullName>
    </recommendedName>
</protein>
<feature type="domain" description="NmrA-like" evidence="1">
    <location>
        <begin position="6"/>
        <end position="247"/>
    </location>
</feature>
<evidence type="ECO:0000259" key="1">
    <source>
        <dbReference type="Pfam" id="PF05368"/>
    </source>
</evidence>
<proteinExistence type="predicted"/>
<keyword evidence="3" id="KW-1185">Reference proteome</keyword>
<gene>
    <name evidence="2" type="ORF">BP6252_09857</name>
</gene>
<sequence>MYALTATTGKIGGAVLNAILKYQLLSPSSLVICTSSDTTLPQWESLKSQGVQVLTFKHEDPSTMVAALQGCTKLFLVSTPNISMDYFDAPPGKGREASHFAALKAAKEAGVGHVFYTSLAFATGSGAGVMRAHFRTEEFLKGCGMKYTVMREGLYNESWPLYLGFYYGLKNEERGEVVIAGDGPISWTSIRDLGIATALVISEASEKYVGKTFFLSGTETKTLKQVAEMVSRVRGMEVRTKVVSVEEYCRYYIEEKGLDKGNVEWWSTTYPALQQKECWIKDPTFSELLASKGVKPIPVEETIKEMLS</sequence>
<dbReference type="InterPro" id="IPR052718">
    <property type="entry name" value="NmrA-type_oxidoreductase"/>
</dbReference>
<accession>A0A3D8QWQ5</accession>